<reference evidence="4" key="2">
    <citation type="submission" date="2020-05" db="UniProtKB">
        <authorList>
            <consortium name="EnsemblMetazoa"/>
        </authorList>
    </citation>
    <scope>IDENTIFICATION</scope>
    <source>
        <strain evidence="4">Aabys</strain>
    </source>
</reference>
<dbReference type="STRING" id="7370.T1PC54"/>
<dbReference type="Gene3D" id="1.20.1050.10">
    <property type="match status" value="1"/>
</dbReference>
<accession>T1PC54</accession>
<dbReference type="Gene3D" id="3.40.30.10">
    <property type="entry name" value="Glutaredoxin"/>
    <property type="match status" value="1"/>
</dbReference>
<dbReference type="InterPro" id="IPR004045">
    <property type="entry name" value="Glutathione_S-Trfase_N"/>
</dbReference>
<dbReference type="PANTHER" id="PTHR43969:SF3">
    <property type="entry name" value="GLUTATHIONE S TRANSFERASE E11, ISOFORM A-RELATED"/>
    <property type="match status" value="1"/>
</dbReference>
<evidence type="ECO:0000259" key="2">
    <source>
        <dbReference type="PROSITE" id="PS50405"/>
    </source>
</evidence>
<dbReference type="FunFam" id="3.40.30.10:FF:000208">
    <property type="entry name" value="glutathione S-transferase 1"/>
    <property type="match status" value="1"/>
</dbReference>
<dbReference type="KEGG" id="mde:101895316"/>
<proteinExistence type="evidence at transcript level"/>
<dbReference type="GO" id="GO:0004364">
    <property type="term" value="F:glutathione transferase activity"/>
    <property type="evidence" value="ECO:0007669"/>
    <property type="project" value="TreeGrafter"/>
</dbReference>
<dbReference type="FunFam" id="1.20.1050.10:FF:000007">
    <property type="entry name" value="Glutathione S-transferase 1-1"/>
    <property type="match status" value="1"/>
</dbReference>
<evidence type="ECO:0000313" key="7">
    <source>
        <dbReference type="RefSeq" id="XP_005184663.1"/>
    </source>
</evidence>
<dbReference type="SFLD" id="SFLDG01153">
    <property type="entry name" value="Main.4:_Theta-like"/>
    <property type="match status" value="1"/>
</dbReference>
<dbReference type="EnsemblMetazoa" id="MDOA011831-RB">
    <property type="protein sequence ID" value="MDOA011831-PB"/>
    <property type="gene ID" value="MDOA011831"/>
</dbReference>
<dbReference type="EnsemblMetazoa" id="MDOA011831-RA">
    <property type="protein sequence ID" value="MDOA011831-PA"/>
    <property type="gene ID" value="MDOA011831"/>
</dbReference>
<dbReference type="RefSeq" id="XP_005184663.1">
    <property type="nucleotide sequence ID" value="XM_005184606.3"/>
</dbReference>
<dbReference type="EMBL" id="KA646269">
    <property type="protein sequence ID" value="AFP60898.1"/>
    <property type="molecule type" value="mRNA"/>
</dbReference>
<dbReference type="CDD" id="cd03045">
    <property type="entry name" value="GST_N_Delta_Epsilon"/>
    <property type="match status" value="1"/>
</dbReference>
<dbReference type="GeneID" id="101895316"/>
<dbReference type="GO" id="GO:0006749">
    <property type="term" value="P:glutathione metabolic process"/>
    <property type="evidence" value="ECO:0007669"/>
    <property type="project" value="TreeGrafter"/>
</dbReference>
<dbReference type="CTD" id="37128"/>
<protein>
    <submittedName>
        <fullName evidence="3 6 7">Glutathione S-transferase</fullName>
    </submittedName>
</protein>
<dbReference type="Pfam" id="PF13417">
    <property type="entry name" value="GST_N_3"/>
    <property type="match status" value="1"/>
</dbReference>
<dbReference type="RefSeq" id="XP_005184662.1">
    <property type="nucleotide sequence ID" value="XM_005184605.3"/>
</dbReference>
<dbReference type="InterPro" id="IPR036249">
    <property type="entry name" value="Thioredoxin-like_sf"/>
</dbReference>
<reference evidence="3" key="1">
    <citation type="submission" date="2012-08" db="EMBL/GenBank/DDBJ databases">
        <title>Transcriptome of adult Musca domestica launches a platform for comparative house fly gene expression and characterization of differential gene expression among resistant and susceptible house flies.</title>
        <authorList>
            <person name="Liu N."/>
            <person name="Zhang L."/>
            <person name="Li M."/>
            <person name="Reid W."/>
        </authorList>
    </citation>
    <scope>NUCLEOTIDE SEQUENCE</scope>
    <source>
        <strain evidence="3">ALHF</strain>
        <tissue evidence="3">Whole body</tissue>
    </source>
</reference>
<dbReference type="PROSITE" id="PS50405">
    <property type="entry name" value="GST_CTER"/>
    <property type="match status" value="1"/>
</dbReference>
<evidence type="ECO:0000313" key="5">
    <source>
        <dbReference type="Proteomes" id="UP001652621"/>
    </source>
</evidence>
<dbReference type="VEuPathDB" id="VectorBase:MDOMA2_003716"/>
<name>T1PC54_MUSDO</name>
<evidence type="ECO:0000259" key="1">
    <source>
        <dbReference type="PROSITE" id="PS50404"/>
    </source>
</evidence>
<dbReference type="SFLD" id="SFLDG00358">
    <property type="entry name" value="Main_(cytGST)"/>
    <property type="match status" value="1"/>
</dbReference>
<dbReference type="InterPro" id="IPR036282">
    <property type="entry name" value="Glutathione-S-Trfase_C_sf"/>
</dbReference>
<sequence length="229" mass="26091">MSKKPVLYYTPRSPPCRAVLLTAAALGVELELRAMNLKDGDHLTPEFLKLNPLHTIPVLDDDGVVITDSHVICSYLADKYAVEETWYPKDKLKRMEVDARLYFDCGHLFPRVRVMVEPIIYFGHHEIEPQKVAYMQKAYDGLEKALANSKYLCGDHLTIADLCCVASVSTGMLFAPIEEEKFPKLKDWVERLSELPYYKKNNQEGAEILFNFVNAKMAENKKAKEESSS</sequence>
<evidence type="ECO:0000313" key="6">
    <source>
        <dbReference type="RefSeq" id="XP_005184662.1"/>
    </source>
</evidence>
<dbReference type="AlphaFoldDB" id="T1PC54"/>
<dbReference type="PROSITE" id="PS50404">
    <property type="entry name" value="GST_NTER"/>
    <property type="match status" value="1"/>
</dbReference>
<dbReference type="PANTHER" id="PTHR43969">
    <property type="entry name" value="GLUTATHIONE S TRANSFERASE D10, ISOFORM A-RELATED"/>
    <property type="match status" value="1"/>
</dbReference>
<dbReference type="OrthoDB" id="2309723at2759"/>
<keyword evidence="5" id="KW-1185">Reference proteome</keyword>
<feature type="domain" description="GST C-terminal" evidence="2">
    <location>
        <begin position="90"/>
        <end position="212"/>
    </location>
</feature>
<evidence type="ECO:0000313" key="3">
    <source>
        <dbReference type="EMBL" id="AFP60898.1"/>
    </source>
</evidence>
<dbReference type="SFLD" id="SFLDS00019">
    <property type="entry name" value="Glutathione_Transferase_(cytos"/>
    <property type="match status" value="1"/>
</dbReference>
<dbReference type="VEuPathDB" id="VectorBase:MDOA011831"/>
<dbReference type="SUPFAM" id="SSF52833">
    <property type="entry name" value="Thioredoxin-like"/>
    <property type="match status" value="1"/>
</dbReference>
<reference evidence="6 7" key="3">
    <citation type="submission" date="2025-04" db="UniProtKB">
        <authorList>
            <consortium name="RefSeq"/>
        </authorList>
    </citation>
    <scope>IDENTIFICATION</scope>
    <source>
        <strain evidence="6 7">Aabys</strain>
    </source>
</reference>
<organism evidence="3">
    <name type="scientific">Musca domestica</name>
    <name type="common">House fly</name>
    <dbReference type="NCBI Taxonomy" id="7370"/>
    <lineage>
        <taxon>Eukaryota</taxon>
        <taxon>Metazoa</taxon>
        <taxon>Ecdysozoa</taxon>
        <taxon>Arthropoda</taxon>
        <taxon>Hexapoda</taxon>
        <taxon>Insecta</taxon>
        <taxon>Pterygota</taxon>
        <taxon>Neoptera</taxon>
        <taxon>Endopterygota</taxon>
        <taxon>Diptera</taxon>
        <taxon>Brachycera</taxon>
        <taxon>Muscomorpha</taxon>
        <taxon>Muscoidea</taxon>
        <taxon>Muscidae</taxon>
        <taxon>Musca</taxon>
    </lineage>
</organism>
<dbReference type="Proteomes" id="UP001652621">
    <property type="component" value="Unplaced"/>
</dbReference>
<dbReference type="InterPro" id="IPR010987">
    <property type="entry name" value="Glutathione-S-Trfase_C-like"/>
</dbReference>
<evidence type="ECO:0000313" key="4">
    <source>
        <dbReference type="EnsemblMetazoa" id="MDOA011831-PA"/>
    </source>
</evidence>
<dbReference type="CDD" id="cd03177">
    <property type="entry name" value="GST_C_Delta_Epsilon"/>
    <property type="match status" value="1"/>
</dbReference>
<gene>
    <name evidence="6 7" type="primary">LOC101895316</name>
    <name evidence="4" type="synonym">101895316</name>
</gene>
<dbReference type="Pfam" id="PF00043">
    <property type="entry name" value="GST_C"/>
    <property type="match status" value="1"/>
</dbReference>
<dbReference type="SUPFAM" id="SSF47616">
    <property type="entry name" value="GST C-terminal domain-like"/>
    <property type="match status" value="1"/>
</dbReference>
<keyword evidence="3" id="KW-0808">Transferase</keyword>
<dbReference type="InterPro" id="IPR040079">
    <property type="entry name" value="Glutathione_S-Trfase"/>
</dbReference>
<feature type="domain" description="GST N-terminal" evidence="1">
    <location>
        <begin position="3"/>
        <end position="84"/>
    </location>
</feature>
<dbReference type="eggNOG" id="KOG0867">
    <property type="taxonomic scope" value="Eukaryota"/>
</dbReference>
<dbReference type="InterPro" id="IPR004046">
    <property type="entry name" value="GST_C"/>
</dbReference>